<accession>M2RRB0</accession>
<organism evidence="6 7">
    <name type="scientific">Cochliobolus sativus (strain ND90Pr / ATCC 201652)</name>
    <name type="common">Common root rot and spot blotch fungus</name>
    <name type="synonym">Bipolaris sorokiniana</name>
    <dbReference type="NCBI Taxonomy" id="665912"/>
    <lineage>
        <taxon>Eukaryota</taxon>
        <taxon>Fungi</taxon>
        <taxon>Dikarya</taxon>
        <taxon>Ascomycota</taxon>
        <taxon>Pezizomycotina</taxon>
        <taxon>Dothideomycetes</taxon>
        <taxon>Pleosporomycetidae</taxon>
        <taxon>Pleosporales</taxon>
        <taxon>Pleosporineae</taxon>
        <taxon>Pleosporaceae</taxon>
        <taxon>Bipolaris</taxon>
    </lineage>
</organism>
<dbReference type="PROSITE" id="PS51635">
    <property type="entry name" value="PNPLA"/>
    <property type="match status" value="1"/>
</dbReference>
<evidence type="ECO:0000313" key="6">
    <source>
        <dbReference type="EMBL" id="EMD69089.1"/>
    </source>
</evidence>
<dbReference type="GO" id="GO:0016020">
    <property type="term" value="C:membrane"/>
    <property type="evidence" value="ECO:0007669"/>
    <property type="project" value="TreeGrafter"/>
</dbReference>
<dbReference type="GO" id="GO:0046486">
    <property type="term" value="P:glycerolipid metabolic process"/>
    <property type="evidence" value="ECO:0007669"/>
    <property type="project" value="UniProtKB-ARBA"/>
</dbReference>
<name>M2RRB0_COCSN</name>
<feature type="short sequence motif" description="GXGXXG" evidence="4">
    <location>
        <begin position="12"/>
        <end position="17"/>
    </location>
</feature>
<dbReference type="OrthoDB" id="1658288at2759"/>
<keyword evidence="2 4" id="KW-0442">Lipid degradation</keyword>
<dbReference type="GO" id="GO:0047499">
    <property type="term" value="F:calcium-independent phospholipase A2 activity"/>
    <property type="evidence" value="ECO:0007669"/>
    <property type="project" value="TreeGrafter"/>
</dbReference>
<dbReference type="Proteomes" id="UP000016934">
    <property type="component" value="Unassembled WGS sequence"/>
</dbReference>
<dbReference type="OMA" id="DQCIEAY"/>
<dbReference type="PANTHER" id="PTHR24185">
    <property type="entry name" value="CALCIUM-INDEPENDENT PHOSPHOLIPASE A2-GAMMA"/>
    <property type="match status" value="1"/>
</dbReference>
<protein>
    <recommendedName>
        <fullName evidence="5">PNPLA domain-containing protein</fullName>
    </recommendedName>
</protein>
<feature type="active site" description="Proton acceptor" evidence="4">
    <location>
        <position position="196"/>
    </location>
</feature>
<dbReference type="eggNOG" id="KOG4231">
    <property type="taxonomic scope" value="Eukaryota"/>
</dbReference>
<dbReference type="KEGG" id="bsc:COCSADRAFT_31857"/>
<feature type="short sequence motif" description="GXSXG" evidence="4">
    <location>
        <begin position="45"/>
        <end position="49"/>
    </location>
</feature>
<dbReference type="GO" id="GO:0019369">
    <property type="term" value="P:arachidonate metabolic process"/>
    <property type="evidence" value="ECO:0007669"/>
    <property type="project" value="TreeGrafter"/>
</dbReference>
<dbReference type="PANTHER" id="PTHR24185:SF1">
    <property type="entry name" value="CALCIUM-INDEPENDENT PHOSPHOLIPASE A2-GAMMA"/>
    <property type="match status" value="1"/>
</dbReference>
<evidence type="ECO:0000256" key="3">
    <source>
        <dbReference type="ARBA" id="ARBA00023098"/>
    </source>
</evidence>
<gene>
    <name evidence="6" type="ORF">COCSADRAFT_31857</name>
</gene>
<dbReference type="GO" id="GO:0016042">
    <property type="term" value="P:lipid catabolic process"/>
    <property type="evidence" value="ECO:0007669"/>
    <property type="project" value="UniProtKB-UniRule"/>
</dbReference>
<keyword evidence="3 4" id="KW-0443">Lipid metabolism</keyword>
<dbReference type="Pfam" id="PF01734">
    <property type="entry name" value="Patatin"/>
    <property type="match status" value="1"/>
</dbReference>
<feature type="domain" description="PNPLA" evidence="5">
    <location>
        <begin position="8"/>
        <end position="209"/>
    </location>
</feature>
<reference evidence="6 7" key="1">
    <citation type="journal article" date="2012" name="PLoS Pathog.">
        <title>Diverse lifestyles and strategies of plant pathogenesis encoded in the genomes of eighteen Dothideomycetes fungi.</title>
        <authorList>
            <person name="Ohm R.A."/>
            <person name="Feau N."/>
            <person name="Henrissat B."/>
            <person name="Schoch C.L."/>
            <person name="Horwitz B.A."/>
            <person name="Barry K.W."/>
            <person name="Condon B.J."/>
            <person name="Copeland A.C."/>
            <person name="Dhillon B."/>
            <person name="Glaser F."/>
            <person name="Hesse C.N."/>
            <person name="Kosti I."/>
            <person name="LaButti K."/>
            <person name="Lindquist E.A."/>
            <person name="Lucas S."/>
            <person name="Salamov A.A."/>
            <person name="Bradshaw R.E."/>
            <person name="Ciuffetti L."/>
            <person name="Hamelin R.C."/>
            <person name="Kema G.H.J."/>
            <person name="Lawrence C."/>
            <person name="Scott J.A."/>
            <person name="Spatafora J.W."/>
            <person name="Turgeon B.G."/>
            <person name="de Wit P.J.G.M."/>
            <person name="Zhong S."/>
            <person name="Goodwin S.B."/>
            <person name="Grigoriev I.V."/>
        </authorList>
    </citation>
    <scope>NUCLEOTIDE SEQUENCE [LARGE SCALE GENOMIC DNA]</scope>
    <source>
        <strain evidence="7">ND90Pr / ATCC 201652</strain>
    </source>
</reference>
<sequence>MPGGLRLLSLDGGGVRGLASLYMLRKILSFVGSPKPCDYFDMICGTSTGGLIAIMLGRLEMTVDQCIEAYIRLMDVVFDPKYKKTLPFKVRNGKVQPRYKTEELEQAIKQVITNAGGTSDDRFRGAKNSVCKTVVIALTAESAIPIRFTDYEKDGEHSNFYNEVRIWEVARATSAATSFFAPMKINHAGEPRCFVDAGLGHNNPIEEIYLEAKEKLGKPEIPFDDQIRILVSIGTGKPALQDFGKSVTEVAKSIVRIASETQKTANKFYEMHQELADRDGYFRLNPPDLSEVLLDEASKKNIIASRSEAYGNDPETKNILRRWVAAAGNEQNIPPPPAVPLPRSKSSETKRFYSLYKGPKYINPEAQSYWQHLTLNSYYVYELIFQDCKPIDGKVTLKSFLNQFGPNPSPSPSHITETWSRLLRDKRNMRESTHHKPFVMAVLYMLHIETILELSRKEVDADQREKLKRFDKWVPCQCRQLCCRQWNFVNEIGLSKGGDDGIKCDFPGLIKKREHWTIAFKTDQTKRLKATRDMWLAKV</sequence>
<dbReference type="GeneID" id="19136555"/>
<dbReference type="HOGENOM" id="CLU_543078_0_0_1"/>
<dbReference type="InterPro" id="IPR002641">
    <property type="entry name" value="PNPLA_dom"/>
</dbReference>
<reference evidence="7" key="2">
    <citation type="journal article" date="2013" name="PLoS Genet.">
        <title>Comparative genome structure, secondary metabolite, and effector coding capacity across Cochliobolus pathogens.</title>
        <authorList>
            <person name="Condon B.J."/>
            <person name="Leng Y."/>
            <person name="Wu D."/>
            <person name="Bushley K.E."/>
            <person name="Ohm R.A."/>
            <person name="Otillar R."/>
            <person name="Martin J."/>
            <person name="Schackwitz W."/>
            <person name="Grimwood J."/>
            <person name="MohdZainudin N."/>
            <person name="Xue C."/>
            <person name="Wang R."/>
            <person name="Manning V.A."/>
            <person name="Dhillon B."/>
            <person name="Tu Z.J."/>
            <person name="Steffenson B.J."/>
            <person name="Salamov A."/>
            <person name="Sun H."/>
            <person name="Lowry S."/>
            <person name="LaButti K."/>
            <person name="Han J."/>
            <person name="Copeland A."/>
            <person name="Lindquist E."/>
            <person name="Barry K."/>
            <person name="Schmutz J."/>
            <person name="Baker S.E."/>
            <person name="Ciuffetti L.M."/>
            <person name="Grigoriev I.V."/>
            <person name="Zhong S."/>
            <person name="Turgeon B.G."/>
        </authorList>
    </citation>
    <scope>NUCLEOTIDE SEQUENCE [LARGE SCALE GENOMIC DNA]</scope>
    <source>
        <strain evidence="7">ND90Pr / ATCC 201652</strain>
    </source>
</reference>
<dbReference type="EMBL" id="KB445637">
    <property type="protein sequence ID" value="EMD69089.1"/>
    <property type="molecule type" value="Genomic_DNA"/>
</dbReference>
<evidence type="ECO:0000256" key="1">
    <source>
        <dbReference type="ARBA" id="ARBA00022801"/>
    </source>
</evidence>
<dbReference type="SUPFAM" id="SSF52151">
    <property type="entry name" value="FabD/lysophospholipase-like"/>
    <property type="match status" value="1"/>
</dbReference>
<dbReference type="InterPro" id="IPR016035">
    <property type="entry name" value="Acyl_Trfase/lysoPLipase"/>
</dbReference>
<evidence type="ECO:0000259" key="5">
    <source>
        <dbReference type="PROSITE" id="PS51635"/>
    </source>
</evidence>
<dbReference type="AlphaFoldDB" id="M2RRB0"/>
<evidence type="ECO:0000313" key="7">
    <source>
        <dbReference type="Proteomes" id="UP000016934"/>
    </source>
</evidence>
<dbReference type="RefSeq" id="XP_007694130.1">
    <property type="nucleotide sequence ID" value="XM_007695940.1"/>
</dbReference>
<keyword evidence="7" id="KW-1185">Reference proteome</keyword>
<dbReference type="Gene3D" id="3.40.1090.10">
    <property type="entry name" value="Cytosolic phospholipase A2 catalytic domain"/>
    <property type="match status" value="1"/>
</dbReference>
<comment type="caution">
    <text evidence="4">Lacks conserved residue(s) required for the propagation of feature annotation.</text>
</comment>
<dbReference type="CDD" id="cd07216">
    <property type="entry name" value="Pat17_PNPLA8_PNPLA9_like3"/>
    <property type="match status" value="1"/>
</dbReference>
<evidence type="ECO:0000256" key="2">
    <source>
        <dbReference type="ARBA" id="ARBA00022963"/>
    </source>
</evidence>
<proteinExistence type="predicted"/>
<evidence type="ECO:0000256" key="4">
    <source>
        <dbReference type="PROSITE-ProRule" id="PRU01161"/>
    </source>
</evidence>
<feature type="active site" description="Nucleophile" evidence="4">
    <location>
        <position position="47"/>
    </location>
</feature>
<keyword evidence="1 4" id="KW-0378">Hydrolase</keyword>